<gene>
    <name evidence="1" type="ORF">LH29_23540</name>
</gene>
<protein>
    <recommendedName>
        <fullName evidence="3">ABM domain-containing protein</fullName>
    </recommendedName>
</protein>
<dbReference type="Proteomes" id="UP000032544">
    <property type="component" value="Unassembled WGS sequence"/>
</dbReference>
<keyword evidence="2" id="KW-1185">Reference proteome</keyword>
<comment type="caution">
    <text evidence="1">The sequence shown here is derived from an EMBL/GenBank/DDBJ whole genome shotgun (WGS) entry which is preliminary data.</text>
</comment>
<organism evidence="1 2">
    <name type="scientific">Draconibacterium sediminis</name>
    <dbReference type="NCBI Taxonomy" id="1544798"/>
    <lineage>
        <taxon>Bacteria</taxon>
        <taxon>Pseudomonadati</taxon>
        <taxon>Bacteroidota</taxon>
        <taxon>Bacteroidia</taxon>
        <taxon>Marinilabiliales</taxon>
        <taxon>Prolixibacteraceae</taxon>
        <taxon>Draconibacterium</taxon>
    </lineage>
</organism>
<dbReference type="AlphaFoldDB" id="A0A0D8J579"/>
<sequence length="138" mass="15693">MKKIVGIAAAFLLFGLFAGAQTIEKGSLISIHTIELTAHQNIPVDRIINFLENELYPAFAKELGCEIKLMKGLNRETENKIGVVYYYSSKQHFNRFWNDNGDPTEEGNKALSHVEHLRVEFRELGESKILAIQDWSVN</sequence>
<name>A0A0D8J579_9BACT</name>
<dbReference type="EMBL" id="JRHC01000008">
    <property type="protein sequence ID" value="KJF41904.1"/>
    <property type="molecule type" value="Genomic_DNA"/>
</dbReference>
<evidence type="ECO:0000313" key="1">
    <source>
        <dbReference type="EMBL" id="KJF41904.1"/>
    </source>
</evidence>
<accession>A0A0D8J579</accession>
<dbReference type="RefSeq" id="WP_045033571.1">
    <property type="nucleotide sequence ID" value="NZ_JRHC01000008.1"/>
</dbReference>
<evidence type="ECO:0000313" key="2">
    <source>
        <dbReference type="Proteomes" id="UP000032544"/>
    </source>
</evidence>
<proteinExistence type="predicted"/>
<reference evidence="1 2" key="1">
    <citation type="submission" date="2014-09" db="EMBL/GenBank/DDBJ databases">
        <title>Draft Genome Sequence of Draconibacterium sp. JN14CK-3.</title>
        <authorList>
            <person name="Dong C."/>
            <person name="Lai Q."/>
            <person name="Shao Z."/>
        </authorList>
    </citation>
    <scope>NUCLEOTIDE SEQUENCE [LARGE SCALE GENOMIC DNA]</scope>
    <source>
        <strain evidence="1 2">JN14CK-3</strain>
    </source>
</reference>
<evidence type="ECO:0008006" key="3">
    <source>
        <dbReference type="Google" id="ProtNLM"/>
    </source>
</evidence>